<feature type="transmembrane region" description="Helical" evidence="10">
    <location>
        <begin position="140"/>
        <end position="163"/>
    </location>
</feature>
<evidence type="ECO:0000256" key="10">
    <source>
        <dbReference type="SAM" id="Phobius"/>
    </source>
</evidence>
<keyword evidence="5" id="KW-0378">Hydrolase</keyword>
<gene>
    <name evidence="12" type="ORF">DBRI00130_LOCUS40754</name>
</gene>
<evidence type="ECO:0000256" key="7">
    <source>
        <dbReference type="ARBA" id="ARBA00022989"/>
    </source>
</evidence>
<comment type="subcellular location">
    <subcellularLocation>
        <location evidence="2">Membrane</location>
        <topology evidence="2">Multi-pass membrane protein</topology>
    </subcellularLocation>
</comment>
<keyword evidence="6" id="KW-0862">Zinc</keyword>
<evidence type="ECO:0000259" key="11">
    <source>
        <dbReference type="Pfam" id="PF02163"/>
    </source>
</evidence>
<evidence type="ECO:0000256" key="1">
    <source>
        <dbReference type="ARBA" id="ARBA00001947"/>
    </source>
</evidence>
<protein>
    <recommendedName>
        <fullName evidence="11">Peptidase M50 domain-containing protein</fullName>
    </recommendedName>
</protein>
<sequence>MLTTNYISSHAKVMHASSLADGIVKSFVAVKDLTMVTATTLYGLLGSILSGKGMPAGVSMSGPIGVIQSGADIVAASSSSSRGSTAAVVSAMAMFASTISINLAVVNSLPLPALDGGQLVFVLIEAVLRRKIDQRVQENINSVALLLLLFLSLSTALGDIGLFGRFL</sequence>
<name>A0A7S4SYJ7_9STRA</name>
<dbReference type="Pfam" id="PF02163">
    <property type="entry name" value="Peptidase_M50"/>
    <property type="match status" value="1"/>
</dbReference>
<evidence type="ECO:0000256" key="4">
    <source>
        <dbReference type="ARBA" id="ARBA00022692"/>
    </source>
</evidence>
<dbReference type="EMBL" id="HBNS01056603">
    <property type="protein sequence ID" value="CAE4660193.1"/>
    <property type="molecule type" value="Transcribed_RNA"/>
</dbReference>
<evidence type="ECO:0000256" key="6">
    <source>
        <dbReference type="ARBA" id="ARBA00022833"/>
    </source>
</evidence>
<evidence type="ECO:0000256" key="5">
    <source>
        <dbReference type="ARBA" id="ARBA00022801"/>
    </source>
</evidence>
<evidence type="ECO:0000313" key="12">
    <source>
        <dbReference type="EMBL" id="CAE4660193.1"/>
    </source>
</evidence>
<dbReference type="GO" id="GO:0006508">
    <property type="term" value="P:proteolysis"/>
    <property type="evidence" value="ECO:0007669"/>
    <property type="project" value="UniProtKB-KW"/>
</dbReference>
<evidence type="ECO:0000256" key="9">
    <source>
        <dbReference type="ARBA" id="ARBA00023136"/>
    </source>
</evidence>
<dbReference type="GO" id="GO:0016020">
    <property type="term" value="C:membrane"/>
    <property type="evidence" value="ECO:0007669"/>
    <property type="project" value="UniProtKB-SubCell"/>
</dbReference>
<organism evidence="12">
    <name type="scientific">Ditylum brightwellii</name>
    <dbReference type="NCBI Taxonomy" id="49249"/>
    <lineage>
        <taxon>Eukaryota</taxon>
        <taxon>Sar</taxon>
        <taxon>Stramenopiles</taxon>
        <taxon>Ochrophyta</taxon>
        <taxon>Bacillariophyta</taxon>
        <taxon>Mediophyceae</taxon>
        <taxon>Lithodesmiophycidae</taxon>
        <taxon>Lithodesmiales</taxon>
        <taxon>Lithodesmiaceae</taxon>
        <taxon>Ditylum</taxon>
    </lineage>
</organism>
<dbReference type="InterPro" id="IPR008915">
    <property type="entry name" value="Peptidase_M50"/>
</dbReference>
<feature type="domain" description="Peptidase M50" evidence="11">
    <location>
        <begin position="24"/>
        <end position="151"/>
    </location>
</feature>
<evidence type="ECO:0000256" key="8">
    <source>
        <dbReference type="ARBA" id="ARBA00023049"/>
    </source>
</evidence>
<dbReference type="GO" id="GO:0004222">
    <property type="term" value="F:metalloendopeptidase activity"/>
    <property type="evidence" value="ECO:0007669"/>
    <property type="project" value="InterPro"/>
</dbReference>
<dbReference type="InterPro" id="IPR004387">
    <property type="entry name" value="Pept_M50_Zn"/>
</dbReference>
<proteinExistence type="predicted"/>
<keyword evidence="8" id="KW-0482">Metalloprotease</keyword>
<keyword evidence="3" id="KW-0645">Protease</keyword>
<evidence type="ECO:0000256" key="3">
    <source>
        <dbReference type="ARBA" id="ARBA00022670"/>
    </source>
</evidence>
<evidence type="ECO:0000256" key="2">
    <source>
        <dbReference type="ARBA" id="ARBA00004141"/>
    </source>
</evidence>
<keyword evidence="7 10" id="KW-1133">Transmembrane helix</keyword>
<dbReference type="AlphaFoldDB" id="A0A7S4SYJ7"/>
<dbReference type="PANTHER" id="PTHR42837">
    <property type="entry name" value="REGULATOR OF SIGMA-E PROTEASE RSEP"/>
    <property type="match status" value="1"/>
</dbReference>
<keyword evidence="4 10" id="KW-0812">Transmembrane</keyword>
<keyword evidence="9 10" id="KW-0472">Membrane</keyword>
<dbReference type="PANTHER" id="PTHR42837:SF2">
    <property type="entry name" value="MEMBRANE METALLOPROTEASE ARASP2, CHLOROPLASTIC-RELATED"/>
    <property type="match status" value="1"/>
</dbReference>
<comment type="cofactor">
    <cofactor evidence="1">
        <name>Zn(2+)</name>
        <dbReference type="ChEBI" id="CHEBI:29105"/>
    </cofactor>
</comment>
<accession>A0A7S4SYJ7</accession>
<reference evidence="12" key="1">
    <citation type="submission" date="2021-01" db="EMBL/GenBank/DDBJ databases">
        <authorList>
            <person name="Corre E."/>
            <person name="Pelletier E."/>
            <person name="Niang G."/>
            <person name="Scheremetjew M."/>
            <person name="Finn R."/>
            <person name="Kale V."/>
            <person name="Holt S."/>
            <person name="Cochrane G."/>
            <person name="Meng A."/>
            <person name="Brown T."/>
            <person name="Cohen L."/>
        </authorList>
    </citation>
    <scope>NUCLEOTIDE SEQUENCE</scope>
    <source>
        <strain evidence="12">GSO104</strain>
    </source>
</reference>